<evidence type="ECO:0000313" key="11">
    <source>
        <dbReference type="EMBL" id="AUX33076.1"/>
    </source>
</evidence>
<feature type="transmembrane region" description="Helical" evidence="9">
    <location>
        <begin position="117"/>
        <end position="137"/>
    </location>
</feature>
<keyword evidence="8 9" id="KW-0472">Membrane</keyword>
<evidence type="ECO:0000256" key="7">
    <source>
        <dbReference type="ARBA" id="ARBA00023065"/>
    </source>
</evidence>
<feature type="transmembrane region" description="Helical" evidence="9">
    <location>
        <begin position="214"/>
        <end position="233"/>
    </location>
</feature>
<evidence type="ECO:0000256" key="2">
    <source>
        <dbReference type="ARBA" id="ARBA00022448"/>
    </source>
</evidence>
<keyword evidence="5 9" id="KW-0812">Transmembrane</keyword>
<evidence type="ECO:0000313" key="12">
    <source>
        <dbReference type="Proteomes" id="UP000295497"/>
    </source>
</evidence>
<protein>
    <submittedName>
        <fullName evidence="11">Peptidase</fullName>
        <ecNumber evidence="11">3.4.21.53</ecNumber>
    </submittedName>
</protein>
<keyword evidence="4" id="KW-1003">Cell membrane</keyword>
<dbReference type="PANTHER" id="PTHR32507:SF8">
    <property type="entry name" value="CNH1P"/>
    <property type="match status" value="1"/>
</dbReference>
<keyword evidence="11" id="KW-0378">Hydrolase</keyword>
<keyword evidence="3" id="KW-0050">Antiport</keyword>
<feature type="transmembrane region" description="Helical" evidence="9">
    <location>
        <begin position="178"/>
        <end position="202"/>
    </location>
</feature>
<dbReference type="GO" id="GO:0015297">
    <property type="term" value="F:antiporter activity"/>
    <property type="evidence" value="ECO:0007669"/>
    <property type="project" value="UniProtKB-KW"/>
</dbReference>
<dbReference type="EC" id="3.4.21.53" evidence="11"/>
<gene>
    <name evidence="11" type="ORF">SOCE836_052290</name>
</gene>
<evidence type="ECO:0000259" key="10">
    <source>
        <dbReference type="Pfam" id="PF00999"/>
    </source>
</evidence>
<proteinExistence type="predicted"/>
<dbReference type="InterPro" id="IPR006153">
    <property type="entry name" value="Cation/H_exchanger_TM"/>
</dbReference>
<feature type="transmembrane region" description="Helical" evidence="9">
    <location>
        <begin position="356"/>
        <end position="378"/>
    </location>
</feature>
<evidence type="ECO:0000256" key="9">
    <source>
        <dbReference type="SAM" id="Phobius"/>
    </source>
</evidence>
<dbReference type="InterPro" id="IPR038770">
    <property type="entry name" value="Na+/solute_symporter_sf"/>
</dbReference>
<comment type="subcellular location">
    <subcellularLocation>
        <location evidence="1">Cell membrane</location>
        <topology evidence="1">Multi-pass membrane protein</topology>
    </subcellularLocation>
</comment>
<reference evidence="11 12" key="1">
    <citation type="submission" date="2015-09" db="EMBL/GenBank/DDBJ databases">
        <title>Sorangium comparison.</title>
        <authorList>
            <person name="Zaburannyi N."/>
            <person name="Bunk B."/>
            <person name="Overmann J."/>
            <person name="Mueller R."/>
        </authorList>
    </citation>
    <scope>NUCLEOTIDE SEQUENCE [LARGE SCALE GENOMIC DNA]</scope>
    <source>
        <strain evidence="11 12">So ce836</strain>
    </source>
</reference>
<dbReference type="Gene3D" id="1.20.1530.20">
    <property type="match status" value="1"/>
</dbReference>
<keyword evidence="2" id="KW-0813">Transport</keyword>
<feature type="transmembrane region" description="Helical" evidence="9">
    <location>
        <begin position="325"/>
        <end position="344"/>
    </location>
</feature>
<feature type="transmembrane region" description="Helical" evidence="9">
    <location>
        <begin position="91"/>
        <end position="111"/>
    </location>
</feature>
<dbReference type="EMBL" id="CP012672">
    <property type="protein sequence ID" value="AUX33076.1"/>
    <property type="molecule type" value="Genomic_DNA"/>
</dbReference>
<evidence type="ECO:0000256" key="4">
    <source>
        <dbReference type="ARBA" id="ARBA00022475"/>
    </source>
</evidence>
<dbReference type="GO" id="GO:0005886">
    <property type="term" value="C:plasma membrane"/>
    <property type="evidence" value="ECO:0007669"/>
    <property type="project" value="UniProtKB-SubCell"/>
</dbReference>
<keyword evidence="6 9" id="KW-1133">Transmembrane helix</keyword>
<dbReference type="Pfam" id="PF00999">
    <property type="entry name" value="Na_H_Exchanger"/>
    <property type="match status" value="1"/>
</dbReference>
<name>A0A4P2QSP6_SORCE</name>
<feature type="transmembrane region" description="Helical" evidence="9">
    <location>
        <begin position="296"/>
        <end position="318"/>
    </location>
</feature>
<keyword evidence="7" id="KW-0406">Ion transport</keyword>
<evidence type="ECO:0000256" key="1">
    <source>
        <dbReference type="ARBA" id="ARBA00004651"/>
    </source>
</evidence>
<feature type="transmembrane region" description="Helical" evidence="9">
    <location>
        <begin position="31"/>
        <end position="49"/>
    </location>
</feature>
<sequence length="388" mass="40365">MVLVLAFAATLLLAVLVSARAERTILSTSVLFLVAGFLLGQSRLGGQVADSPGRSLVERTAELALFTILFTDGMRCGIRDLSSAWRLPGRALLLGLPLTLAGTAVLAHLLVGAPWMGAFLLGAALSPTDPVFAAAIVGREEVPARLRHLLNVESGLNDGLALPIVMMLLALLRSHDVAVPVLLAEVGAGVALGVAVPWIAVALEKSRLFGAAPLYKPLGVVAIAMLLLSISSLTHANEFLAAFAGGVTLVSVAPRAREVFQEVGEAAGEIFKLAALFLFGALVSHDLLAGVGARGLAFAALALVAVRPAALAIALIGGGLDRREWVAAAWFGPKGFASVVYGLLILRSGAPRADEMFHLIALVVAGSIVAHSSTDVLVARWFRREEPE</sequence>
<dbReference type="RefSeq" id="WP_207217950.1">
    <property type="nucleotide sequence ID" value="NZ_CP012672.1"/>
</dbReference>
<dbReference type="GO" id="GO:0004252">
    <property type="term" value="F:serine-type endopeptidase activity"/>
    <property type="evidence" value="ECO:0007669"/>
    <property type="project" value="UniProtKB-EC"/>
</dbReference>
<feature type="domain" description="Cation/H+ exchanger transmembrane" evidence="10">
    <location>
        <begin position="12"/>
        <end position="371"/>
    </location>
</feature>
<evidence type="ECO:0000256" key="5">
    <source>
        <dbReference type="ARBA" id="ARBA00022692"/>
    </source>
</evidence>
<evidence type="ECO:0000256" key="6">
    <source>
        <dbReference type="ARBA" id="ARBA00022989"/>
    </source>
</evidence>
<evidence type="ECO:0000256" key="8">
    <source>
        <dbReference type="ARBA" id="ARBA00023136"/>
    </source>
</evidence>
<dbReference type="AlphaFoldDB" id="A0A4P2QSP6"/>
<dbReference type="GO" id="GO:1902600">
    <property type="term" value="P:proton transmembrane transport"/>
    <property type="evidence" value="ECO:0007669"/>
    <property type="project" value="InterPro"/>
</dbReference>
<feature type="transmembrane region" description="Helical" evidence="9">
    <location>
        <begin position="149"/>
        <end position="172"/>
    </location>
</feature>
<accession>A0A4P2QSP6</accession>
<dbReference type="Proteomes" id="UP000295497">
    <property type="component" value="Chromosome"/>
</dbReference>
<organism evidence="11 12">
    <name type="scientific">Sorangium cellulosum</name>
    <name type="common">Polyangium cellulosum</name>
    <dbReference type="NCBI Taxonomy" id="56"/>
    <lineage>
        <taxon>Bacteria</taxon>
        <taxon>Pseudomonadati</taxon>
        <taxon>Myxococcota</taxon>
        <taxon>Polyangia</taxon>
        <taxon>Polyangiales</taxon>
        <taxon>Polyangiaceae</taxon>
        <taxon>Sorangium</taxon>
    </lineage>
</organism>
<dbReference type="PANTHER" id="PTHR32507">
    <property type="entry name" value="NA(+)/H(+) ANTIPORTER 1"/>
    <property type="match status" value="1"/>
</dbReference>
<evidence type="ECO:0000256" key="3">
    <source>
        <dbReference type="ARBA" id="ARBA00022449"/>
    </source>
</evidence>